<evidence type="ECO:0000256" key="4">
    <source>
        <dbReference type="ARBA" id="ARBA00022679"/>
    </source>
</evidence>
<comment type="caution">
    <text evidence="12">The sequence shown here is derived from an EMBL/GenBank/DDBJ whole genome shotgun (WGS) entry which is preliminary data.</text>
</comment>
<evidence type="ECO:0000256" key="5">
    <source>
        <dbReference type="ARBA" id="ARBA00022741"/>
    </source>
</evidence>
<dbReference type="EMBL" id="SRMA01025278">
    <property type="protein sequence ID" value="TRY96591.1"/>
    <property type="molecule type" value="Genomic_DNA"/>
</dbReference>
<keyword evidence="6" id="KW-0418">Kinase</keyword>
<dbReference type="EC" id="2.7.11.1" evidence="2"/>
<evidence type="ECO:0000256" key="7">
    <source>
        <dbReference type="ARBA" id="ARBA00022840"/>
    </source>
</evidence>
<dbReference type="FunFam" id="1.10.510.10:FF:000392">
    <property type="entry name" value="Pim proto-oncogene, serine/threonine kinase,-related 152"/>
    <property type="match status" value="1"/>
</dbReference>
<dbReference type="GO" id="GO:0043066">
    <property type="term" value="P:negative regulation of apoptotic process"/>
    <property type="evidence" value="ECO:0007669"/>
    <property type="project" value="TreeGrafter"/>
</dbReference>
<dbReference type="PANTHER" id="PTHR22984">
    <property type="entry name" value="SERINE/THREONINE-PROTEIN KINASE PIM"/>
    <property type="match status" value="1"/>
</dbReference>
<proteinExistence type="inferred from homology"/>
<keyword evidence="4" id="KW-0808">Transferase</keyword>
<dbReference type="InterPro" id="IPR051138">
    <property type="entry name" value="PIM_Ser/Thr_kinase"/>
</dbReference>
<evidence type="ECO:0000256" key="2">
    <source>
        <dbReference type="ARBA" id="ARBA00012513"/>
    </source>
</evidence>
<keyword evidence="13" id="KW-1185">Reference proteome</keyword>
<dbReference type="OrthoDB" id="8596411at2759"/>
<dbReference type="GO" id="GO:0004674">
    <property type="term" value="F:protein serine/threonine kinase activity"/>
    <property type="evidence" value="ECO:0007669"/>
    <property type="project" value="UniProtKB-KW"/>
</dbReference>
<protein>
    <recommendedName>
        <fullName evidence="2">non-specific serine/threonine protein kinase</fullName>
        <ecNumber evidence="2">2.7.11.1</ecNumber>
    </recommendedName>
</protein>
<feature type="region of interest" description="Disordered" evidence="10">
    <location>
        <begin position="13"/>
        <end position="120"/>
    </location>
</feature>
<comment type="catalytic activity">
    <reaction evidence="9">
        <text>L-seryl-[protein] + ATP = O-phospho-L-seryl-[protein] + ADP + H(+)</text>
        <dbReference type="Rhea" id="RHEA:17989"/>
        <dbReference type="Rhea" id="RHEA-COMP:9863"/>
        <dbReference type="Rhea" id="RHEA-COMP:11604"/>
        <dbReference type="ChEBI" id="CHEBI:15378"/>
        <dbReference type="ChEBI" id="CHEBI:29999"/>
        <dbReference type="ChEBI" id="CHEBI:30616"/>
        <dbReference type="ChEBI" id="CHEBI:83421"/>
        <dbReference type="ChEBI" id="CHEBI:456216"/>
        <dbReference type="EC" id="2.7.11.1"/>
    </reaction>
</comment>
<dbReference type="InterPro" id="IPR000719">
    <property type="entry name" value="Prot_kinase_dom"/>
</dbReference>
<dbReference type="AlphaFoldDB" id="A0A553R330"/>
<comment type="catalytic activity">
    <reaction evidence="8">
        <text>L-threonyl-[protein] + ATP = O-phospho-L-threonyl-[protein] + ADP + H(+)</text>
        <dbReference type="Rhea" id="RHEA:46608"/>
        <dbReference type="Rhea" id="RHEA-COMP:11060"/>
        <dbReference type="Rhea" id="RHEA-COMP:11605"/>
        <dbReference type="ChEBI" id="CHEBI:15378"/>
        <dbReference type="ChEBI" id="CHEBI:30013"/>
        <dbReference type="ChEBI" id="CHEBI:30616"/>
        <dbReference type="ChEBI" id="CHEBI:61977"/>
        <dbReference type="ChEBI" id="CHEBI:456216"/>
        <dbReference type="EC" id="2.7.11.1"/>
    </reaction>
</comment>
<evidence type="ECO:0000256" key="3">
    <source>
        <dbReference type="ARBA" id="ARBA00022527"/>
    </source>
</evidence>
<dbReference type="Proteomes" id="UP000316079">
    <property type="component" value="Unassembled WGS sequence"/>
</dbReference>
<evidence type="ECO:0000313" key="12">
    <source>
        <dbReference type="EMBL" id="TRY96591.1"/>
    </source>
</evidence>
<dbReference type="PANTHER" id="PTHR22984:SF11">
    <property type="entry name" value="AURORA KINASE-RELATED"/>
    <property type="match status" value="1"/>
</dbReference>
<dbReference type="SUPFAM" id="SSF56112">
    <property type="entry name" value="Protein kinase-like (PK-like)"/>
    <property type="match status" value="1"/>
</dbReference>
<keyword evidence="3" id="KW-0723">Serine/threonine-protein kinase</keyword>
<feature type="domain" description="Protein kinase" evidence="11">
    <location>
        <begin position="153"/>
        <end position="406"/>
    </location>
</feature>
<dbReference type="Pfam" id="PF00069">
    <property type="entry name" value="Pkinase"/>
    <property type="match status" value="1"/>
</dbReference>
<accession>A0A553R330</accession>
<sequence>MLALRRAISFILRKTRRRNGRGSGESDPKDVRPARDTDDCVGNISEPGICTTPRCDKEVSRDPVCPSPDHEDSTELQISDSASDPSKDNPEASVSPDVPVTDTSDRTSTEGIQHASAAEVPEPSKVWVEFTLEEEINMIQTPQEENTDIIAGYKVSSKLGKGRFGPIFAASRLKDGLQVALKVVPVYRSRFIEIDGRPVLRPKEVSLQILANRGPPVPEILRLLDWHMRSRYFIIVLEHPMPCQTLHEFLLSRGPVKEDVARVIMSQVVHASQICCKRGVLHRDIQPRNILINPETLQCKLFDFGCGEFMSTKSYKDYPGALHYCPPEYVKHHKYHAEPTSVWLLGVLLFHMLLKDPSREDLHRVKAVTRARKDLSKECCKFIWSCLKTNPKKRLDLKTLHYHKWFMLPTEQRTTESVS</sequence>
<dbReference type="GO" id="GO:0005737">
    <property type="term" value="C:cytoplasm"/>
    <property type="evidence" value="ECO:0007669"/>
    <property type="project" value="TreeGrafter"/>
</dbReference>
<evidence type="ECO:0000256" key="1">
    <source>
        <dbReference type="ARBA" id="ARBA00005505"/>
    </source>
</evidence>
<dbReference type="GO" id="GO:0007346">
    <property type="term" value="P:regulation of mitotic cell cycle"/>
    <property type="evidence" value="ECO:0007669"/>
    <property type="project" value="TreeGrafter"/>
</dbReference>
<feature type="compositionally biased region" description="Polar residues" evidence="10">
    <location>
        <begin position="75"/>
        <end position="84"/>
    </location>
</feature>
<evidence type="ECO:0000259" key="11">
    <source>
        <dbReference type="PROSITE" id="PS50011"/>
    </source>
</evidence>
<dbReference type="InterPro" id="IPR011009">
    <property type="entry name" value="Kinase-like_dom_sf"/>
</dbReference>
<comment type="similarity">
    <text evidence="1">Belongs to the protein kinase superfamily. CAMK Ser/Thr protein kinase family. PIM subfamily.</text>
</comment>
<evidence type="ECO:0000256" key="8">
    <source>
        <dbReference type="ARBA" id="ARBA00047899"/>
    </source>
</evidence>
<dbReference type="GO" id="GO:0005524">
    <property type="term" value="F:ATP binding"/>
    <property type="evidence" value="ECO:0007669"/>
    <property type="project" value="UniProtKB-KW"/>
</dbReference>
<organism evidence="12 13">
    <name type="scientific">Danionella cerebrum</name>
    <dbReference type="NCBI Taxonomy" id="2873325"/>
    <lineage>
        <taxon>Eukaryota</taxon>
        <taxon>Metazoa</taxon>
        <taxon>Chordata</taxon>
        <taxon>Craniata</taxon>
        <taxon>Vertebrata</taxon>
        <taxon>Euteleostomi</taxon>
        <taxon>Actinopterygii</taxon>
        <taxon>Neopterygii</taxon>
        <taxon>Teleostei</taxon>
        <taxon>Ostariophysi</taxon>
        <taxon>Cypriniformes</taxon>
        <taxon>Danionidae</taxon>
        <taxon>Danioninae</taxon>
        <taxon>Danionella</taxon>
    </lineage>
</organism>
<reference evidence="12 13" key="1">
    <citation type="journal article" date="2019" name="Sci. Data">
        <title>Hybrid genome assembly and annotation of Danionella translucida.</title>
        <authorList>
            <person name="Kadobianskyi M."/>
            <person name="Schulze L."/>
            <person name="Schuelke M."/>
            <person name="Judkewitz B."/>
        </authorList>
    </citation>
    <scope>NUCLEOTIDE SEQUENCE [LARGE SCALE GENOMIC DNA]</scope>
    <source>
        <strain evidence="12 13">Bolton</strain>
    </source>
</reference>
<keyword evidence="5" id="KW-0547">Nucleotide-binding</keyword>
<dbReference type="PROSITE" id="PS50011">
    <property type="entry name" value="PROTEIN_KINASE_DOM"/>
    <property type="match status" value="1"/>
</dbReference>
<keyword evidence="7" id="KW-0067">ATP-binding</keyword>
<evidence type="ECO:0000256" key="10">
    <source>
        <dbReference type="SAM" id="MobiDB-lite"/>
    </source>
</evidence>
<name>A0A553R330_9TELE</name>
<evidence type="ECO:0000256" key="9">
    <source>
        <dbReference type="ARBA" id="ARBA00048679"/>
    </source>
</evidence>
<evidence type="ECO:0000256" key="6">
    <source>
        <dbReference type="ARBA" id="ARBA00022777"/>
    </source>
</evidence>
<evidence type="ECO:0000313" key="13">
    <source>
        <dbReference type="Proteomes" id="UP000316079"/>
    </source>
</evidence>
<dbReference type="Gene3D" id="1.10.510.10">
    <property type="entry name" value="Transferase(Phosphotransferase) domain 1"/>
    <property type="match status" value="1"/>
</dbReference>
<dbReference type="STRING" id="623744.A0A553R330"/>
<feature type="compositionally biased region" description="Basic and acidic residues" evidence="10">
    <location>
        <begin position="24"/>
        <end position="38"/>
    </location>
</feature>
<dbReference type="Gene3D" id="3.30.200.20">
    <property type="entry name" value="Phosphorylase Kinase, domain 1"/>
    <property type="match status" value="1"/>
</dbReference>
<gene>
    <name evidence="12" type="ORF">DNTS_007579</name>
</gene>